<feature type="non-terminal residue" evidence="2">
    <location>
        <position position="127"/>
    </location>
</feature>
<name>A0ABD2BJG2_VESMC</name>
<gene>
    <name evidence="2" type="ORF">V1477_015146</name>
</gene>
<feature type="region of interest" description="Disordered" evidence="1">
    <location>
        <begin position="1"/>
        <end position="55"/>
    </location>
</feature>
<keyword evidence="3" id="KW-1185">Reference proteome</keyword>
<evidence type="ECO:0000313" key="2">
    <source>
        <dbReference type="EMBL" id="KAL2732905.1"/>
    </source>
</evidence>
<dbReference type="AlphaFoldDB" id="A0ABD2BJG2"/>
<reference evidence="2 3" key="1">
    <citation type="journal article" date="2024" name="Ann. Entomol. Soc. Am.">
        <title>Genomic analyses of the southern and eastern yellowjacket wasps (Hymenoptera: Vespidae) reveal evolutionary signatures of social life.</title>
        <authorList>
            <person name="Catto M.A."/>
            <person name="Caine P.B."/>
            <person name="Orr S.E."/>
            <person name="Hunt B.G."/>
            <person name="Goodisman M.A.D."/>
        </authorList>
    </citation>
    <scope>NUCLEOTIDE SEQUENCE [LARGE SCALE GENOMIC DNA]</scope>
    <source>
        <strain evidence="2">232</strain>
        <tissue evidence="2">Head and thorax</tissue>
    </source>
</reference>
<accession>A0ABD2BJG2</accession>
<sequence length="127" mass="13819">MEKGRRGRGERGEGGGREEGGGGRGGRREGGGESPRRGRPTMGEGMVDREETAEENAWKCIPGSVAEREQQTPLVPTPIPLATIVFFFYHQLPEAFATTPCPTTLNYAYRSGLCMHIPPRTTPSSFP</sequence>
<proteinExistence type="predicted"/>
<comment type="caution">
    <text evidence="2">The sequence shown here is derived from an EMBL/GenBank/DDBJ whole genome shotgun (WGS) entry which is preliminary data.</text>
</comment>
<dbReference type="EMBL" id="JAYRBN010000075">
    <property type="protein sequence ID" value="KAL2732905.1"/>
    <property type="molecule type" value="Genomic_DNA"/>
</dbReference>
<protein>
    <submittedName>
        <fullName evidence="2">Uncharacterized protein</fullName>
    </submittedName>
</protein>
<feature type="compositionally biased region" description="Basic and acidic residues" evidence="1">
    <location>
        <begin position="1"/>
        <end position="36"/>
    </location>
</feature>
<organism evidence="2 3">
    <name type="scientific">Vespula maculifrons</name>
    <name type="common">Eastern yellow jacket</name>
    <name type="synonym">Wasp</name>
    <dbReference type="NCBI Taxonomy" id="7453"/>
    <lineage>
        <taxon>Eukaryota</taxon>
        <taxon>Metazoa</taxon>
        <taxon>Ecdysozoa</taxon>
        <taxon>Arthropoda</taxon>
        <taxon>Hexapoda</taxon>
        <taxon>Insecta</taxon>
        <taxon>Pterygota</taxon>
        <taxon>Neoptera</taxon>
        <taxon>Endopterygota</taxon>
        <taxon>Hymenoptera</taxon>
        <taxon>Apocrita</taxon>
        <taxon>Aculeata</taxon>
        <taxon>Vespoidea</taxon>
        <taxon>Vespidae</taxon>
        <taxon>Vespinae</taxon>
        <taxon>Vespula</taxon>
    </lineage>
</organism>
<dbReference type="Proteomes" id="UP001607303">
    <property type="component" value="Unassembled WGS sequence"/>
</dbReference>
<evidence type="ECO:0000313" key="3">
    <source>
        <dbReference type="Proteomes" id="UP001607303"/>
    </source>
</evidence>
<evidence type="ECO:0000256" key="1">
    <source>
        <dbReference type="SAM" id="MobiDB-lite"/>
    </source>
</evidence>